<keyword evidence="2" id="KW-1185">Reference proteome</keyword>
<dbReference type="AlphaFoldDB" id="A0A0G4K1B9"/>
<gene>
    <name evidence="1" type="ORF">BN1221_04424</name>
</gene>
<accession>A0A0G4K1B9</accession>
<evidence type="ECO:0000313" key="2">
    <source>
        <dbReference type="Proteomes" id="UP000044377"/>
    </source>
</evidence>
<sequence>MIAEVTLHQRKVASLDGDALARNSVSILDTDTSNPPGDF</sequence>
<reference evidence="2" key="1">
    <citation type="submission" date="2015-01" db="EMBL/GenBank/DDBJ databases">
        <authorList>
            <person name="Paterson Steve"/>
        </authorList>
    </citation>
    <scope>NUCLEOTIDE SEQUENCE [LARGE SCALE GENOMIC DNA]</scope>
    <source>
        <strain evidence="2">OBR1</strain>
    </source>
</reference>
<dbReference type="Proteomes" id="UP000044377">
    <property type="component" value="Unassembled WGS sequence"/>
</dbReference>
<evidence type="ECO:0000313" key="1">
    <source>
        <dbReference type="EMBL" id="CPR20628.1"/>
    </source>
</evidence>
<proteinExistence type="predicted"/>
<name>A0A0G4K1B9_9GAMM</name>
<organism evidence="1 2">
    <name type="scientific">Brenneria goodwinii</name>
    <dbReference type="NCBI Taxonomy" id="1109412"/>
    <lineage>
        <taxon>Bacteria</taxon>
        <taxon>Pseudomonadati</taxon>
        <taxon>Pseudomonadota</taxon>
        <taxon>Gammaproteobacteria</taxon>
        <taxon>Enterobacterales</taxon>
        <taxon>Pectobacteriaceae</taxon>
        <taxon>Brenneria</taxon>
    </lineage>
</organism>
<dbReference type="EMBL" id="CGIG01000001">
    <property type="protein sequence ID" value="CPR20628.1"/>
    <property type="molecule type" value="Genomic_DNA"/>
</dbReference>
<protein>
    <submittedName>
        <fullName evidence="1">Uncharacterized protein</fullName>
    </submittedName>
</protein>